<protein>
    <submittedName>
        <fullName evidence="2">Uncharacterized protein</fullName>
    </submittedName>
</protein>
<dbReference type="AlphaFoldDB" id="A0AAD6LY48"/>
<feature type="compositionally biased region" description="Low complexity" evidence="1">
    <location>
        <begin position="13"/>
        <end position="26"/>
    </location>
</feature>
<evidence type="ECO:0000256" key="1">
    <source>
        <dbReference type="SAM" id="MobiDB-lite"/>
    </source>
</evidence>
<keyword evidence="3" id="KW-1185">Reference proteome</keyword>
<organism evidence="2 3">
    <name type="scientific">Populus alba x Populus x berolinensis</name>
    <dbReference type="NCBI Taxonomy" id="444605"/>
    <lineage>
        <taxon>Eukaryota</taxon>
        <taxon>Viridiplantae</taxon>
        <taxon>Streptophyta</taxon>
        <taxon>Embryophyta</taxon>
        <taxon>Tracheophyta</taxon>
        <taxon>Spermatophyta</taxon>
        <taxon>Magnoliopsida</taxon>
        <taxon>eudicotyledons</taxon>
        <taxon>Gunneridae</taxon>
        <taxon>Pentapetalae</taxon>
        <taxon>rosids</taxon>
        <taxon>fabids</taxon>
        <taxon>Malpighiales</taxon>
        <taxon>Salicaceae</taxon>
        <taxon>Saliceae</taxon>
        <taxon>Populus</taxon>
    </lineage>
</organism>
<sequence>MNTIIPINPNDMSQPSTNSHPSSSSSKLHLKHEEYSEYPYHCIIFMDYKRTRERKKVSFKAQLNVTRNITSHSSWNTKLWDLNHAISSNSGCFW</sequence>
<dbReference type="Proteomes" id="UP001164929">
    <property type="component" value="Chromosome 13"/>
</dbReference>
<reference evidence="2" key="1">
    <citation type="journal article" date="2023" name="Mol. Ecol. Resour.">
        <title>Chromosome-level genome assembly of a triploid poplar Populus alba 'Berolinensis'.</title>
        <authorList>
            <person name="Chen S."/>
            <person name="Yu Y."/>
            <person name="Wang X."/>
            <person name="Wang S."/>
            <person name="Zhang T."/>
            <person name="Zhou Y."/>
            <person name="He R."/>
            <person name="Meng N."/>
            <person name="Wang Y."/>
            <person name="Liu W."/>
            <person name="Liu Z."/>
            <person name="Liu J."/>
            <person name="Guo Q."/>
            <person name="Huang H."/>
            <person name="Sederoff R.R."/>
            <person name="Wang G."/>
            <person name="Qu G."/>
            <person name="Chen S."/>
        </authorList>
    </citation>
    <scope>NUCLEOTIDE SEQUENCE</scope>
    <source>
        <strain evidence="2">SC-2020</strain>
    </source>
</reference>
<dbReference type="EMBL" id="JAQIZT010000013">
    <property type="protein sequence ID" value="KAJ6975241.1"/>
    <property type="molecule type" value="Genomic_DNA"/>
</dbReference>
<feature type="region of interest" description="Disordered" evidence="1">
    <location>
        <begin position="1"/>
        <end position="28"/>
    </location>
</feature>
<gene>
    <name evidence="2" type="ORF">NC653_031177</name>
</gene>
<comment type="caution">
    <text evidence="2">The sequence shown here is derived from an EMBL/GenBank/DDBJ whole genome shotgun (WGS) entry which is preliminary data.</text>
</comment>
<name>A0AAD6LY48_9ROSI</name>
<proteinExistence type="predicted"/>
<accession>A0AAD6LY48</accession>
<evidence type="ECO:0000313" key="2">
    <source>
        <dbReference type="EMBL" id="KAJ6975241.1"/>
    </source>
</evidence>
<evidence type="ECO:0000313" key="3">
    <source>
        <dbReference type="Proteomes" id="UP001164929"/>
    </source>
</evidence>